<reference evidence="2" key="1">
    <citation type="journal article" date="2022" name="Mol. Ecol. Resour.">
        <title>The genomes of chicory, endive, great burdock and yacon provide insights into Asteraceae palaeo-polyploidization history and plant inulin production.</title>
        <authorList>
            <person name="Fan W."/>
            <person name="Wang S."/>
            <person name="Wang H."/>
            <person name="Wang A."/>
            <person name="Jiang F."/>
            <person name="Liu H."/>
            <person name="Zhao H."/>
            <person name="Xu D."/>
            <person name="Zhang Y."/>
        </authorList>
    </citation>
    <scope>NUCLEOTIDE SEQUENCE [LARGE SCALE GENOMIC DNA]</scope>
    <source>
        <strain evidence="2">cv. Niubang</strain>
    </source>
</reference>
<dbReference type="Proteomes" id="UP001055879">
    <property type="component" value="Linkage Group LG04"/>
</dbReference>
<gene>
    <name evidence="1" type="ORF">L6452_14265</name>
</gene>
<evidence type="ECO:0000313" key="1">
    <source>
        <dbReference type="EMBL" id="KAI3734786.1"/>
    </source>
</evidence>
<evidence type="ECO:0000313" key="2">
    <source>
        <dbReference type="Proteomes" id="UP001055879"/>
    </source>
</evidence>
<name>A0ACB9CKM8_ARCLA</name>
<sequence>MDDIVSECKKRMARFRIQELKDVLGQVGVAKTGRKQFLEYALVVGGRVGVWAPIQPCNFCFFLFELTLKRHNSLDITFLALDSVASSSAKILHQLTYQYCHYVVTSSWSTDTTLFSDFLVSGSTCSVPGCKTESVIVLSGTLEHMLSEYSLPCCQCNLLMSQCLKEQ</sequence>
<keyword evidence="2" id="KW-1185">Reference proteome</keyword>
<proteinExistence type="predicted"/>
<comment type="caution">
    <text evidence="1">The sequence shown here is derived from an EMBL/GenBank/DDBJ whole genome shotgun (WGS) entry which is preliminary data.</text>
</comment>
<protein>
    <submittedName>
        <fullName evidence="1">Uncharacterized protein</fullName>
    </submittedName>
</protein>
<accession>A0ACB9CKM8</accession>
<organism evidence="1 2">
    <name type="scientific">Arctium lappa</name>
    <name type="common">Greater burdock</name>
    <name type="synonym">Lappa major</name>
    <dbReference type="NCBI Taxonomy" id="4217"/>
    <lineage>
        <taxon>Eukaryota</taxon>
        <taxon>Viridiplantae</taxon>
        <taxon>Streptophyta</taxon>
        <taxon>Embryophyta</taxon>
        <taxon>Tracheophyta</taxon>
        <taxon>Spermatophyta</taxon>
        <taxon>Magnoliopsida</taxon>
        <taxon>eudicotyledons</taxon>
        <taxon>Gunneridae</taxon>
        <taxon>Pentapetalae</taxon>
        <taxon>asterids</taxon>
        <taxon>campanulids</taxon>
        <taxon>Asterales</taxon>
        <taxon>Asteraceae</taxon>
        <taxon>Carduoideae</taxon>
        <taxon>Cardueae</taxon>
        <taxon>Arctiinae</taxon>
        <taxon>Arctium</taxon>
    </lineage>
</organism>
<dbReference type="EMBL" id="CM042050">
    <property type="protein sequence ID" value="KAI3734786.1"/>
    <property type="molecule type" value="Genomic_DNA"/>
</dbReference>
<reference evidence="1 2" key="2">
    <citation type="journal article" date="2022" name="Mol. Ecol. Resour.">
        <title>The genomes of chicory, endive, great burdock and yacon provide insights into Asteraceae paleo-polyploidization history and plant inulin production.</title>
        <authorList>
            <person name="Fan W."/>
            <person name="Wang S."/>
            <person name="Wang H."/>
            <person name="Wang A."/>
            <person name="Jiang F."/>
            <person name="Liu H."/>
            <person name="Zhao H."/>
            <person name="Xu D."/>
            <person name="Zhang Y."/>
        </authorList>
    </citation>
    <scope>NUCLEOTIDE SEQUENCE [LARGE SCALE GENOMIC DNA]</scope>
    <source>
        <strain evidence="2">cv. Niubang</strain>
    </source>
</reference>